<evidence type="ECO:0000256" key="3">
    <source>
        <dbReference type="SAM" id="SignalP"/>
    </source>
</evidence>
<dbReference type="PANTHER" id="PTHR46825:SF11">
    <property type="entry name" value="PENICILLIN-BINDING PROTEIN 4"/>
    <property type="match status" value="1"/>
</dbReference>
<gene>
    <name evidence="5" type="ORF">bsdtb5_26850</name>
</gene>
<dbReference type="PANTHER" id="PTHR46825">
    <property type="entry name" value="D-ALANYL-D-ALANINE-CARBOXYPEPTIDASE/ENDOPEPTIDASE AMPH"/>
    <property type="match status" value="1"/>
</dbReference>
<feature type="chain" id="PRO_5039083891" evidence="3">
    <location>
        <begin position="23"/>
        <end position="746"/>
    </location>
</feature>
<dbReference type="Proteomes" id="UP000595897">
    <property type="component" value="Chromosome"/>
</dbReference>
<name>A0A7R7ELX9_9FIRM</name>
<dbReference type="EMBL" id="AP024169">
    <property type="protein sequence ID" value="BCN31390.1"/>
    <property type="molecule type" value="Genomic_DNA"/>
</dbReference>
<dbReference type="InterPro" id="IPR001466">
    <property type="entry name" value="Beta-lactam-related"/>
</dbReference>
<keyword evidence="2" id="KW-0472">Membrane</keyword>
<evidence type="ECO:0000313" key="5">
    <source>
        <dbReference type="EMBL" id="BCN31390.1"/>
    </source>
</evidence>
<feature type="signal peptide" evidence="3">
    <location>
        <begin position="1"/>
        <end position="22"/>
    </location>
</feature>
<dbReference type="InterPro" id="IPR012338">
    <property type="entry name" value="Beta-lactam/transpept-like"/>
</dbReference>
<accession>A0A7R7ELX9</accession>
<evidence type="ECO:0000256" key="1">
    <source>
        <dbReference type="ARBA" id="ARBA00004370"/>
    </source>
</evidence>
<feature type="domain" description="Beta-lactamase-related" evidence="4">
    <location>
        <begin position="103"/>
        <end position="422"/>
    </location>
</feature>
<evidence type="ECO:0000259" key="4">
    <source>
        <dbReference type="Pfam" id="PF00144"/>
    </source>
</evidence>
<keyword evidence="5" id="KW-0378">Hydrolase</keyword>
<keyword evidence="3" id="KW-0732">Signal</keyword>
<dbReference type="InterPro" id="IPR050491">
    <property type="entry name" value="AmpC-like"/>
</dbReference>
<protein>
    <submittedName>
        <fullName evidence="5">Serine hydrolase</fullName>
    </submittedName>
</protein>
<sequence>MRRRWKSGLSLLLVTVLCIVSAYTGNGVKASTEVYNTNSNIGNKTIGIINNKEKFPIDINGQLDIPYPERLPKEKDTSNRIKSFSASDYAGTKKVADKIASYLTTTYGETSVQYALIDNGKIVLSGNAGNYSLRDKSISLSNDTMYGIASVSKMFTTASVMKLVEEGKVSLDTPVVNYIPEFKMKDDRYKNITVRMLLNHSSGLMGTTNPNIILMGDNDTFYHDHLLKQLENQRLKADPGAYSVYCNDGFALAEILIERVTGIDYTTYITNTFLKPLSMDDTKTPVSQFDSTRLARIYSADMKNELPQENFNAIGTAGLYSNAENLCIFAQTFMERGNGILTLESRKAMENKEYEKGIWTDSTDNVLGYGLGWDCVDTYPFNQYNIKALTKAGDSNFYHTNMIVLPDKNMAIAVVSSGGSSDYNLIAGQQILLNALKEKGDISEIKPDKTYTTPVKAPLPNELKKYEGYYLTSGSILSVKMKEDGTLCLTNPQYSEYGSQTMIYTGNGKFVSSDGSVTLDFVEESNGVTYIRRTSYDMMKYVGQTACCLYIGQKIQITKPSNEILSAWKMREGKSYYLVSEKYSSAIYLSGCLKSELTFTKGLEGYVDIHKIVDENNAISELNGPGSLARDLKDYHFFKKGNTEYFDVNGYVFVEGKVVKNLPSKKKFTCKIKNDGYAVWYNVGKGENKRSIKVKIPSKAAFMVYDSEGNLVLDSYIANTNKVTLPRNGTIAFTGNADSLFEVEYQ</sequence>
<dbReference type="SUPFAM" id="SSF56601">
    <property type="entry name" value="beta-lactamase/transpeptidase-like"/>
    <property type="match status" value="1"/>
</dbReference>
<dbReference type="Pfam" id="PF00144">
    <property type="entry name" value="Beta-lactamase"/>
    <property type="match status" value="1"/>
</dbReference>
<evidence type="ECO:0000313" key="6">
    <source>
        <dbReference type="Proteomes" id="UP000595897"/>
    </source>
</evidence>
<comment type="subcellular location">
    <subcellularLocation>
        <location evidence="1">Membrane</location>
    </subcellularLocation>
</comment>
<evidence type="ECO:0000256" key="2">
    <source>
        <dbReference type="ARBA" id="ARBA00023136"/>
    </source>
</evidence>
<dbReference type="KEGG" id="ahb:bsdtb5_26850"/>
<dbReference type="AlphaFoldDB" id="A0A7R7ELX9"/>
<dbReference type="Gene3D" id="3.40.710.10">
    <property type="entry name" value="DD-peptidase/beta-lactamase superfamily"/>
    <property type="match status" value="1"/>
</dbReference>
<dbReference type="GO" id="GO:0016020">
    <property type="term" value="C:membrane"/>
    <property type="evidence" value="ECO:0007669"/>
    <property type="project" value="UniProtKB-SubCell"/>
</dbReference>
<proteinExistence type="predicted"/>
<organism evidence="5 6">
    <name type="scientific">Anaeromicropila herbilytica</name>
    <dbReference type="NCBI Taxonomy" id="2785025"/>
    <lineage>
        <taxon>Bacteria</taxon>
        <taxon>Bacillati</taxon>
        <taxon>Bacillota</taxon>
        <taxon>Clostridia</taxon>
        <taxon>Lachnospirales</taxon>
        <taxon>Lachnospiraceae</taxon>
        <taxon>Anaeromicropila</taxon>
    </lineage>
</organism>
<reference evidence="5 6" key="1">
    <citation type="submission" date="2020-11" db="EMBL/GenBank/DDBJ databases">
        <title>Draft genome sequencing of a Lachnospiraceae strain isolated from anoxic soil subjected to BSD treatment.</title>
        <authorList>
            <person name="Uek A."/>
            <person name="Tonouchi A."/>
        </authorList>
    </citation>
    <scope>NUCLEOTIDE SEQUENCE [LARGE SCALE GENOMIC DNA]</scope>
    <source>
        <strain evidence="5 6">TB5</strain>
    </source>
</reference>
<dbReference type="GO" id="GO:0016787">
    <property type="term" value="F:hydrolase activity"/>
    <property type="evidence" value="ECO:0007669"/>
    <property type="project" value="UniProtKB-KW"/>
</dbReference>
<dbReference type="RefSeq" id="WP_271712512.1">
    <property type="nucleotide sequence ID" value="NZ_AP024169.1"/>
</dbReference>
<keyword evidence="6" id="KW-1185">Reference proteome</keyword>